<dbReference type="OrthoDB" id="7054292at2"/>
<dbReference type="InterPro" id="IPR008775">
    <property type="entry name" value="Phytyl_CoA_dOase-like"/>
</dbReference>
<name>A0A5E4PJ76_9COXI</name>
<gene>
    <name evidence="2" type="primary">ectD</name>
    <name evidence="2" type="ORF">AQUSIP_18000</name>
</gene>
<evidence type="ECO:0000256" key="1">
    <source>
        <dbReference type="ARBA" id="ARBA00001954"/>
    </source>
</evidence>
<dbReference type="Gene3D" id="2.60.120.620">
    <property type="entry name" value="q2cbj1_9rhob like domain"/>
    <property type="match status" value="1"/>
</dbReference>
<dbReference type="EMBL" id="LR699119">
    <property type="protein sequence ID" value="VVC76487.1"/>
    <property type="molecule type" value="Genomic_DNA"/>
</dbReference>
<dbReference type="RefSeq" id="WP_148339807.1">
    <property type="nucleotide sequence ID" value="NZ_LR699119.1"/>
</dbReference>
<protein>
    <submittedName>
        <fullName evidence="2">Ectoine dioxygenase</fullName>
    </submittedName>
</protein>
<keyword evidence="3" id="KW-1185">Reference proteome</keyword>
<organism evidence="2 3">
    <name type="scientific">Aquicella siphonis</name>
    <dbReference type="NCBI Taxonomy" id="254247"/>
    <lineage>
        <taxon>Bacteria</taxon>
        <taxon>Pseudomonadati</taxon>
        <taxon>Pseudomonadota</taxon>
        <taxon>Gammaproteobacteria</taxon>
        <taxon>Legionellales</taxon>
        <taxon>Coxiellaceae</taxon>
        <taxon>Aquicella</taxon>
    </lineage>
</organism>
<evidence type="ECO:0000313" key="2">
    <source>
        <dbReference type="EMBL" id="VVC76487.1"/>
    </source>
</evidence>
<reference evidence="2 3" key="1">
    <citation type="submission" date="2019-08" db="EMBL/GenBank/DDBJ databases">
        <authorList>
            <person name="Guy L."/>
        </authorList>
    </citation>
    <scope>NUCLEOTIDE SEQUENCE [LARGE SCALE GENOMIC DNA]</scope>
    <source>
        <strain evidence="2 3">SGT-108</strain>
    </source>
</reference>
<dbReference type="Pfam" id="PF05721">
    <property type="entry name" value="PhyH"/>
    <property type="match status" value="1"/>
</dbReference>
<dbReference type="SUPFAM" id="SSF51197">
    <property type="entry name" value="Clavaminate synthase-like"/>
    <property type="match status" value="1"/>
</dbReference>
<dbReference type="AlphaFoldDB" id="A0A5E4PJ76"/>
<dbReference type="KEGG" id="asip:AQUSIP_18000"/>
<evidence type="ECO:0000313" key="3">
    <source>
        <dbReference type="Proteomes" id="UP000324194"/>
    </source>
</evidence>
<sequence>MIERNMQVFDTSRYSFLSDPQKALDDYFELGYHIEPAVYSDEECADLIKAGHELEDAKNDIFRPCMMPHRQNPLYIKAMKKPLIVEIISAMVGGQAAGLQSEFFYCKPGTRGFSLHQDNFYVEAEYGVFASAWAALTDTYYEKGGLIIYPESHKEGALPVRKLNLGSDSAQDPNANNEETVVPPHYSAYNVAIPKGAVLFIHGHLVHGSNPNQTSEWRHVLLNTYIKSGEKFRAGFYAKREEVPLAD</sequence>
<accession>A0A5E4PJ76</accession>
<dbReference type="Proteomes" id="UP000324194">
    <property type="component" value="Chromosome 1"/>
</dbReference>
<proteinExistence type="predicted"/>
<comment type="cofactor">
    <cofactor evidence="1">
        <name>Fe(2+)</name>
        <dbReference type="ChEBI" id="CHEBI:29033"/>
    </cofactor>
</comment>
<keyword evidence="2" id="KW-0560">Oxidoreductase</keyword>
<dbReference type="PANTHER" id="PTHR20883:SF48">
    <property type="entry name" value="ECTOINE DIOXYGENASE"/>
    <property type="match status" value="1"/>
</dbReference>
<dbReference type="GO" id="GO:0005506">
    <property type="term" value="F:iron ion binding"/>
    <property type="evidence" value="ECO:0007669"/>
    <property type="project" value="UniProtKB-ARBA"/>
</dbReference>
<keyword evidence="2" id="KW-0223">Dioxygenase</keyword>
<dbReference type="GO" id="GO:0016706">
    <property type="term" value="F:2-oxoglutarate-dependent dioxygenase activity"/>
    <property type="evidence" value="ECO:0007669"/>
    <property type="project" value="UniProtKB-ARBA"/>
</dbReference>
<dbReference type="PANTHER" id="PTHR20883">
    <property type="entry name" value="PHYTANOYL-COA DIOXYGENASE DOMAIN CONTAINING 1"/>
    <property type="match status" value="1"/>
</dbReference>